<protein>
    <recommendedName>
        <fullName evidence="1">R3H domain-containing protein</fullName>
    </recommendedName>
</protein>
<dbReference type="OrthoDB" id="10327948at2759"/>
<dbReference type="AlphaFoldDB" id="A0A9W7C256"/>
<feature type="domain" description="R3H" evidence="1">
    <location>
        <begin position="447"/>
        <end position="511"/>
    </location>
</feature>
<dbReference type="SUPFAM" id="SSF82708">
    <property type="entry name" value="R3H domain"/>
    <property type="match status" value="2"/>
</dbReference>
<name>A0A9W7C256_9STRA</name>
<comment type="caution">
    <text evidence="2">The sequence shown here is derived from an EMBL/GenBank/DDBJ whole genome shotgun (WGS) entry which is preliminary data.</text>
</comment>
<dbReference type="GO" id="GO:0003676">
    <property type="term" value="F:nucleic acid binding"/>
    <property type="evidence" value="ECO:0007669"/>
    <property type="project" value="UniProtKB-UniRule"/>
</dbReference>
<dbReference type="CDD" id="cd02325">
    <property type="entry name" value="R3H"/>
    <property type="match status" value="2"/>
</dbReference>
<accession>A0A9W7C256</accession>
<keyword evidence="3" id="KW-1185">Reference proteome</keyword>
<dbReference type="Gene3D" id="3.30.1370.50">
    <property type="entry name" value="R3H-like domain"/>
    <property type="match status" value="2"/>
</dbReference>
<proteinExistence type="predicted"/>
<dbReference type="Proteomes" id="UP001165122">
    <property type="component" value="Unassembled WGS sequence"/>
</dbReference>
<dbReference type="InterPro" id="IPR036867">
    <property type="entry name" value="R3H_dom_sf"/>
</dbReference>
<dbReference type="Pfam" id="PF01424">
    <property type="entry name" value="R3H"/>
    <property type="match status" value="2"/>
</dbReference>
<dbReference type="InterPro" id="IPR001374">
    <property type="entry name" value="R3H_dom"/>
</dbReference>
<dbReference type="SMART" id="SM00393">
    <property type="entry name" value="R3H"/>
    <property type="match status" value="2"/>
</dbReference>
<feature type="domain" description="R3H" evidence="1">
    <location>
        <begin position="371"/>
        <end position="436"/>
    </location>
</feature>
<gene>
    <name evidence="2" type="ORF">TrLO_g1129</name>
</gene>
<dbReference type="Gene3D" id="3.30.420.40">
    <property type="match status" value="1"/>
</dbReference>
<evidence type="ECO:0000313" key="2">
    <source>
        <dbReference type="EMBL" id="GMI01340.1"/>
    </source>
</evidence>
<dbReference type="EMBL" id="BRXW01000033">
    <property type="protein sequence ID" value="GMI01340.1"/>
    <property type="molecule type" value="Genomic_DNA"/>
</dbReference>
<reference evidence="3" key="1">
    <citation type="journal article" date="2023" name="Commun. Biol.">
        <title>Genome analysis of Parmales, the sister group of diatoms, reveals the evolutionary specialization of diatoms from phago-mixotrophs to photoautotrophs.</title>
        <authorList>
            <person name="Ban H."/>
            <person name="Sato S."/>
            <person name="Yoshikawa S."/>
            <person name="Yamada K."/>
            <person name="Nakamura Y."/>
            <person name="Ichinomiya M."/>
            <person name="Sato N."/>
            <person name="Blanc-Mathieu R."/>
            <person name="Endo H."/>
            <person name="Kuwata A."/>
            <person name="Ogata H."/>
        </authorList>
    </citation>
    <scope>NUCLEOTIDE SEQUENCE [LARGE SCALE GENOMIC DNA]</scope>
    <source>
        <strain evidence="3">NIES 3700</strain>
    </source>
</reference>
<dbReference type="PROSITE" id="PS51061">
    <property type="entry name" value="R3H"/>
    <property type="match status" value="2"/>
</dbReference>
<sequence length="511" mass="56761">MISPLTGIIVDCGSGHTAVTCYSHSAVSAIKQTDKKWLVHLTDKGNLPLTDIIPGSAGEAFQSKTLLGRLDEFMDSLEFSLKEMEIPSRDILFVGATGGVRAAMEEDRLSNDDVAAINEAFVSRFSSYFKIVRFEVLSGSKEAVWEHAAAQTIWGGQSSTMFPQSSAGSDDIGLFSGGGKSVQLGRKESCLSFPFSTFPKELEERQGAHPDAWLDPEKWDRFENALTEKIKTEATLHAPFVGKFVGTAMNHRAAKYSEISETPISAGDAVKTLKINLPLFRQKRGELYEKMMATRSPGSTYPMARIVAMHTLRLLLVLETMFSPEASLFFAKHGFDEDGKEIECEWTVGAMSCMANEARSKKAYVPEVLSSQRKAELTDCVTNWHKEDAPPLHLEPTLTADERKFVHAFCESRGEEMSSKSEGKGAERHVVVYPTPVEKGIVRGVTEACRLNLTKRIDDWMKENSEPLHFEPTLTPAEREFIHHLAAKLNLKSKSEGMQHGVDKHMVVRRI</sequence>
<evidence type="ECO:0000313" key="3">
    <source>
        <dbReference type="Proteomes" id="UP001165122"/>
    </source>
</evidence>
<organism evidence="2 3">
    <name type="scientific">Triparma laevis f. longispina</name>
    <dbReference type="NCBI Taxonomy" id="1714387"/>
    <lineage>
        <taxon>Eukaryota</taxon>
        <taxon>Sar</taxon>
        <taxon>Stramenopiles</taxon>
        <taxon>Ochrophyta</taxon>
        <taxon>Bolidophyceae</taxon>
        <taxon>Parmales</taxon>
        <taxon>Triparmaceae</taxon>
        <taxon>Triparma</taxon>
    </lineage>
</organism>
<evidence type="ECO:0000259" key="1">
    <source>
        <dbReference type="PROSITE" id="PS51061"/>
    </source>
</evidence>